<evidence type="ECO:0000256" key="1">
    <source>
        <dbReference type="ARBA" id="ARBA00023015"/>
    </source>
</evidence>
<dbReference type="PANTHER" id="PTHR43280:SF2">
    <property type="entry name" value="HTH-TYPE TRANSCRIPTIONAL REGULATOR EXSA"/>
    <property type="match status" value="1"/>
</dbReference>
<dbReference type="InterPro" id="IPR018060">
    <property type="entry name" value="HTH_AraC"/>
</dbReference>
<proteinExistence type="predicted"/>
<dbReference type="InterPro" id="IPR020449">
    <property type="entry name" value="Tscrpt_reg_AraC-type_HTH"/>
</dbReference>
<name>A0ABS8YE88_9BACL</name>
<dbReference type="PROSITE" id="PS00041">
    <property type="entry name" value="HTH_ARAC_FAMILY_1"/>
    <property type="match status" value="1"/>
</dbReference>
<dbReference type="PANTHER" id="PTHR43280">
    <property type="entry name" value="ARAC-FAMILY TRANSCRIPTIONAL REGULATOR"/>
    <property type="match status" value="1"/>
</dbReference>
<organism evidence="5 6">
    <name type="scientific">Paenibacillus profundus</name>
    <dbReference type="NCBI Taxonomy" id="1173085"/>
    <lineage>
        <taxon>Bacteria</taxon>
        <taxon>Bacillati</taxon>
        <taxon>Bacillota</taxon>
        <taxon>Bacilli</taxon>
        <taxon>Bacillales</taxon>
        <taxon>Paenibacillaceae</taxon>
        <taxon>Paenibacillus</taxon>
    </lineage>
</organism>
<dbReference type="PROSITE" id="PS01124">
    <property type="entry name" value="HTH_ARAC_FAMILY_2"/>
    <property type="match status" value="1"/>
</dbReference>
<feature type="domain" description="HTH araC/xylS-type" evidence="4">
    <location>
        <begin position="4"/>
        <end position="102"/>
    </location>
</feature>
<keyword evidence="2" id="KW-0238">DNA-binding</keyword>
<keyword evidence="6" id="KW-1185">Reference proteome</keyword>
<evidence type="ECO:0000259" key="4">
    <source>
        <dbReference type="PROSITE" id="PS01124"/>
    </source>
</evidence>
<protein>
    <submittedName>
        <fullName evidence="5">AraC family transcriptional regulator</fullName>
    </submittedName>
</protein>
<dbReference type="RefSeq" id="WP_407672893.1">
    <property type="nucleotide sequence ID" value="NZ_JAJNBZ010000003.1"/>
</dbReference>
<dbReference type="InterPro" id="IPR009057">
    <property type="entry name" value="Homeodomain-like_sf"/>
</dbReference>
<comment type="caution">
    <text evidence="5">The sequence shown here is derived from an EMBL/GenBank/DDBJ whole genome shotgun (WGS) entry which is preliminary data.</text>
</comment>
<sequence>MRCWLSIDFVQKHYREEIRLDQICRHASLSKTYFCDVFKAYTGKTFNEYLNDLRLQHATEQLLKPDVTIAEACRAVGFRDLTHFSRMFKKCIGVSPSHFRKISRRL</sequence>
<dbReference type="Pfam" id="PF12833">
    <property type="entry name" value="HTH_18"/>
    <property type="match status" value="1"/>
</dbReference>
<dbReference type="EMBL" id="JAJNBZ010000003">
    <property type="protein sequence ID" value="MCE5168820.1"/>
    <property type="molecule type" value="Genomic_DNA"/>
</dbReference>
<evidence type="ECO:0000313" key="5">
    <source>
        <dbReference type="EMBL" id="MCE5168820.1"/>
    </source>
</evidence>
<dbReference type="Proteomes" id="UP001199916">
    <property type="component" value="Unassembled WGS sequence"/>
</dbReference>
<evidence type="ECO:0000256" key="2">
    <source>
        <dbReference type="ARBA" id="ARBA00023125"/>
    </source>
</evidence>
<keyword evidence="1" id="KW-0805">Transcription regulation</keyword>
<evidence type="ECO:0000256" key="3">
    <source>
        <dbReference type="ARBA" id="ARBA00023163"/>
    </source>
</evidence>
<accession>A0ABS8YE88</accession>
<reference evidence="5 6" key="1">
    <citation type="submission" date="2021-11" db="EMBL/GenBank/DDBJ databases">
        <title>Draft genome sequence of Paenibacillus profundus YoMME, a new Gram-positive bacteria with exoelectrogenic properties.</title>
        <authorList>
            <person name="Hubenova Y."/>
            <person name="Hubenova E."/>
            <person name="Manasiev Y."/>
            <person name="Peykov S."/>
            <person name="Mitov M."/>
        </authorList>
    </citation>
    <scope>NUCLEOTIDE SEQUENCE [LARGE SCALE GENOMIC DNA]</scope>
    <source>
        <strain evidence="5 6">YoMME</strain>
    </source>
</reference>
<dbReference type="InterPro" id="IPR018062">
    <property type="entry name" value="HTH_AraC-typ_CS"/>
</dbReference>
<dbReference type="SUPFAM" id="SSF46689">
    <property type="entry name" value="Homeodomain-like"/>
    <property type="match status" value="2"/>
</dbReference>
<dbReference type="PRINTS" id="PR00032">
    <property type="entry name" value="HTHARAC"/>
</dbReference>
<keyword evidence="3" id="KW-0804">Transcription</keyword>
<dbReference type="Gene3D" id="1.10.10.60">
    <property type="entry name" value="Homeodomain-like"/>
    <property type="match status" value="2"/>
</dbReference>
<dbReference type="SMART" id="SM00342">
    <property type="entry name" value="HTH_ARAC"/>
    <property type="match status" value="1"/>
</dbReference>
<gene>
    <name evidence="5" type="ORF">LQV63_05785</name>
</gene>
<evidence type="ECO:0000313" key="6">
    <source>
        <dbReference type="Proteomes" id="UP001199916"/>
    </source>
</evidence>